<protein>
    <recommendedName>
        <fullName evidence="1">Cupin type-2 domain-containing protein</fullName>
    </recommendedName>
</protein>
<feature type="domain" description="Cupin type-2" evidence="1">
    <location>
        <begin position="52"/>
        <end position="110"/>
    </location>
</feature>
<evidence type="ECO:0000313" key="3">
    <source>
        <dbReference type="Proteomes" id="UP000002411"/>
    </source>
</evidence>
<dbReference type="Pfam" id="PF07883">
    <property type="entry name" value="Cupin_2"/>
    <property type="match status" value="1"/>
</dbReference>
<accession>A5N4B0</accession>
<dbReference type="Proteomes" id="UP000002411">
    <property type="component" value="Chromosome"/>
</dbReference>
<dbReference type="CDD" id="cd02230">
    <property type="entry name" value="cupin_HP0902-like"/>
    <property type="match status" value="1"/>
</dbReference>
<dbReference type="eggNOG" id="COG1917">
    <property type="taxonomic scope" value="Bacteria"/>
</dbReference>
<dbReference type="AlphaFoldDB" id="A5N4B0"/>
<reference evidence="2 3" key="1">
    <citation type="journal article" date="2008" name="Proc. Natl. Acad. Sci. U.S.A.">
        <title>The genome of Clostridium kluyveri, a strict anaerobe with unique metabolic features.</title>
        <authorList>
            <person name="Seedorf H."/>
            <person name="Fricke W.F."/>
            <person name="Veith B."/>
            <person name="Brueggemann H."/>
            <person name="Liesegang H."/>
            <person name="Strittmatter A."/>
            <person name="Miethke M."/>
            <person name="Buckel W."/>
            <person name="Hinderberger J."/>
            <person name="Li F."/>
            <person name="Hagemeier C."/>
            <person name="Thauer R.K."/>
            <person name="Gottschalk G."/>
        </authorList>
    </citation>
    <scope>NUCLEOTIDE SEQUENCE [LARGE SCALE GENOMIC DNA]</scope>
    <source>
        <strain evidence="3">ATCC 8527 / DSM 555 / NCIMB 10680</strain>
    </source>
</reference>
<evidence type="ECO:0000259" key="1">
    <source>
        <dbReference type="Pfam" id="PF07883"/>
    </source>
</evidence>
<gene>
    <name evidence="2" type="ordered locus">CKL_0064</name>
</gene>
<keyword evidence="3" id="KW-1185">Reference proteome</keyword>
<sequence>MEKNQFIMNIPNEESVNLESLVEYQRGKLVSLPIAQLSNINIILLAIDQGAQGEAINAHSAPGDALLQILDGAAEITIGEKTLTVKKGESVVMPANVPHALSARERFKMLLTFIK</sequence>
<dbReference type="STRING" id="431943.CKL_0064"/>
<proteinExistence type="predicted"/>
<evidence type="ECO:0000313" key="2">
    <source>
        <dbReference type="EMBL" id="EDK32141.1"/>
    </source>
</evidence>
<dbReference type="HOGENOM" id="CLU_141446_3_0_9"/>
<dbReference type="InterPro" id="IPR011051">
    <property type="entry name" value="RmlC_Cupin_sf"/>
</dbReference>
<dbReference type="RefSeq" id="WP_011988667.1">
    <property type="nucleotide sequence ID" value="NC_009706.1"/>
</dbReference>
<name>A5N4B0_CLOK5</name>
<dbReference type="InterPro" id="IPR014710">
    <property type="entry name" value="RmlC-like_jellyroll"/>
</dbReference>
<dbReference type="PANTHER" id="PTHR37694:SF1">
    <property type="entry name" value="SLR8022 PROTEIN"/>
    <property type="match status" value="1"/>
</dbReference>
<dbReference type="InterPro" id="IPR013096">
    <property type="entry name" value="Cupin_2"/>
</dbReference>
<dbReference type="SUPFAM" id="SSF51182">
    <property type="entry name" value="RmlC-like cupins"/>
    <property type="match status" value="1"/>
</dbReference>
<organism evidence="2 3">
    <name type="scientific">Clostridium kluyveri (strain ATCC 8527 / DSM 555 / NBRC 12016 / NCIMB 10680 / K1)</name>
    <dbReference type="NCBI Taxonomy" id="431943"/>
    <lineage>
        <taxon>Bacteria</taxon>
        <taxon>Bacillati</taxon>
        <taxon>Bacillota</taxon>
        <taxon>Clostridia</taxon>
        <taxon>Eubacteriales</taxon>
        <taxon>Clostridiaceae</taxon>
        <taxon>Clostridium</taxon>
    </lineage>
</organism>
<dbReference type="PANTHER" id="PTHR37694">
    <property type="entry name" value="SLR8022 PROTEIN"/>
    <property type="match status" value="1"/>
</dbReference>
<dbReference type="KEGG" id="ckl:CKL_0064"/>
<dbReference type="EMBL" id="CP000673">
    <property type="protein sequence ID" value="EDK32141.1"/>
    <property type="molecule type" value="Genomic_DNA"/>
</dbReference>
<dbReference type="Gene3D" id="2.60.120.10">
    <property type="entry name" value="Jelly Rolls"/>
    <property type="match status" value="1"/>
</dbReference>